<gene>
    <name evidence="3" type="ORF">APLA_LOCUS9741</name>
</gene>
<feature type="domain" description="Glycolipid transfer protein" evidence="2">
    <location>
        <begin position="27"/>
        <end position="166"/>
    </location>
</feature>
<evidence type="ECO:0000313" key="3">
    <source>
        <dbReference type="EMBL" id="CAB3242036.1"/>
    </source>
</evidence>
<dbReference type="AlphaFoldDB" id="A0A8S1ABC1"/>
<evidence type="ECO:0000259" key="2">
    <source>
        <dbReference type="Pfam" id="PF08718"/>
    </source>
</evidence>
<dbReference type="InterPro" id="IPR014830">
    <property type="entry name" value="Glycolipid_transfer_prot_dom"/>
</dbReference>
<dbReference type="OrthoDB" id="310895at2759"/>
<evidence type="ECO:0000256" key="1">
    <source>
        <dbReference type="ARBA" id="ARBA00022448"/>
    </source>
</evidence>
<dbReference type="GO" id="GO:1902387">
    <property type="term" value="F:ceramide 1-phosphate binding"/>
    <property type="evidence" value="ECO:0007669"/>
    <property type="project" value="TreeGrafter"/>
</dbReference>
<proteinExistence type="predicted"/>
<dbReference type="PANTHER" id="PTHR10219:SF25">
    <property type="entry name" value="PLECKSTRIN HOMOLOGY DOMAIN-CONTAINING FAMILY A MEMBER 8"/>
    <property type="match status" value="1"/>
</dbReference>
<reference evidence="3 4" key="1">
    <citation type="submission" date="2020-04" db="EMBL/GenBank/DDBJ databases">
        <authorList>
            <person name="Wallbank WR R."/>
            <person name="Pardo Diaz C."/>
            <person name="Kozak K."/>
            <person name="Martin S."/>
            <person name="Jiggins C."/>
            <person name="Moest M."/>
            <person name="Warren A I."/>
            <person name="Byers J.R.P. K."/>
            <person name="Montejo-Kovacevich G."/>
            <person name="Yen C E."/>
        </authorList>
    </citation>
    <scope>NUCLEOTIDE SEQUENCE [LARGE SCALE GENOMIC DNA]</scope>
</reference>
<dbReference type="InterPro" id="IPR036497">
    <property type="entry name" value="GLTP_sf"/>
</dbReference>
<dbReference type="Gene3D" id="1.10.3520.10">
    <property type="entry name" value="Glycolipid transfer protein"/>
    <property type="match status" value="1"/>
</dbReference>
<comment type="caution">
    <text evidence="3">The sequence shown here is derived from an EMBL/GenBank/DDBJ whole genome shotgun (WGS) entry which is preliminary data.</text>
</comment>
<dbReference type="GO" id="GO:1902388">
    <property type="term" value="F:ceramide 1-phosphate transfer activity"/>
    <property type="evidence" value="ECO:0007669"/>
    <property type="project" value="TreeGrafter"/>
</dbReference>
<dbReference type="GO" id="GO:0005829">
    <property type="term" value="C:cytosol"/>
    <property type="evidence" value="ECO:0007669"/>
    <property type="project" value="TreeGrafter"/>
</dbReference>
<dbReference type="Pfam" id="PF08718">
    <property type="entry name" value="GLTP"/>
    <property type="match status" value="1"/>
</dbReference>
<name>A0A8S1ABC1_ARCPL</name>
<dbReference type="GO" id="GO:0016020">
    <property type="term" value="C:membrane"/>
    <property type="evidence" value="ECO:0007669"/>
    <property type="project" value="TreeGrafter"/>
</dbReference>
<organism evidence="3 4">
    <name type="scientific">Arctia plantaginis</name>
    <name type="common">Wood tiger moth</name>
    <name type="synonym">Phalaena plantaginis</name>
    <dbReference type="NCBI Taxonomy" id="874455"/>
    <lineage>
        <taxon>Eukaryota</taxon>
        <taxon>Metazoa</taxon>
        <taxon>Ecdysozoa</taxon>
        <taxon>Arthropoda</taxon>
        <taxon>Hexapoda</taxon>
        <taxon>Insecta</taxon>
        <taxon>Pterygota</taxon>
        <taxon>Neoptera</taxon>
        <taxon>Endopterygota</taxon>
        <taxon>Lepidoptera</taxon>
        <taxon>Glossata</taxon>
        <taxon>Ditrysia</taxon>
        <taxon>Noctuoidea</taxon>
        <taxon>Erebidae</taxon>
        <taxon>Arctiinae</taxon>
        <taxon>Arctia</taxon>
    </lineage>
</organism>
<dbReference type="Proteomes" id="UP000494256">
    <property type="component" value="Unassembled WGS sequence"/>
</dbReference>
<protein>
    <recommendedName>
        <fullName evidence="2">Glycolipid transfer protein domain-containing protein</fullName>
    </recommendedName>
</protein>
<keyword evidence="1" id="KW-0813">Transport</keyword>
<sequence length="202" mass="23364">MAGPCTSERFFFTVKHFPAVIDERLNIMAFVEASLDLVAIVERLGTVFTPVTVDMQGNIDKIKKSYKYDENSCLLELMLDEKAKGETTAAEGVLWLNRALFFFELIFIEIINKLKDQIPPNDVNMKEIFTKAYEGSVKPYHNWITRQLFSFLCKMSPNLPQLLQSLEIDNLVEYIQISESYNVKLHLIRCKIDDFLKDNNIP</sequence>
<evidence type="ECO:0000313" key="4">
    <source>
        <dbReference type="Proteomes" id="UP000494256"/>
    </source>
</evidence>
<dbReference type="EMBL" id="CADEBD010000312">
    <property type="protein sequence ID" value="CAB3242036.1"/>
    <property type="molecule type" value="Genomic_DNA"/>
</dbReference>
<dbReference type="SUPFAM" id="SSF110004">
    <property type="entry name" value="Glycolipid transfer protein, GLTP"/>
    <property type="match status" value="1"/>
</dbReference>
<accession>A0A8S1ABC1</accession>
<dbReference type="PANTHER" id="PTHR10219">
    <property type="entry name" value="GLYCOLIPID TRANSFER PROTEIN-RELATED"/>
    <property type="match status" value="1"/>
</dbReference>